<keyword evidence="4" id="KW-1185">Reference proteome</keyword>
<keyword evidence="1" id="KW-0472">Membrane</keyword>
<keyword evidence="1" id="KW-1133">Transmembrane helix</keyword>
<dbReference type="RefSeq" id="WP_236254753.1">
    <property type="nucleotide sequence ID" value="NZ_CP036280.1"/>
</dbReference>
<organism evidence="3 4">
    <name type="scientific">Mucisphaera calidilacus</name>
    <dbReference type="NCBI Taxonomy" id="2527982"/>
    <lineage>
        <taxon>Bacteria</taxon>
        <taxon>Pseudomonadati</taxon>
        <taxon>Planctomycetota</taxon>
        <taxon>Phycisphaerae</taxon>
        <taxon>Phycisphaerales</taxon>
        <taxon>Phycisphaeraceae</taxon>
        <taxon>Mucisphaera</taxon>
    </lineage>
</organism>
<dbReference type="PANTHER" id="PTHR35793:SF2">
    <property type="entry name" value="INNER MEMBRANE PROTEIN YJIG"/>
    <property type="match status" value="1"/>
</dbReference>
<feature type="transmembrane region" description="Helical" evidence="1">
    <location>
        <begin position="53"/>
        <end position="71"/>
    </location>
</feature>
<dbReference type="Proteomes" id="UP000320386">
    <property type="component" value="Chromosome"/>
</dbReference>
<dbReference type="InterPro" id="IPR052549">
    <property type="entry name" value="SpmB"/>
</dbReference>
<evidence type="ECO:0000313" key="3">
    <source>
        <dbReference type="EMBL" id="QDU71328.1"/>
    </source>
</evidence>
<evidence type="ECO:0000313" key="4">
    <source>
        <dbReference type="Proteomes" id="UP000320386"/>
    </source>
</evidence>
<sequence length="190" mass="20030">MMELFDTLTAPLKEYGGDFGTLVVMGMLVGFPLIGILRGVNVYEEFVTGAKEGFNVAVMIIPYLVAIIFAVKMLQASGGLEMIANTLAPTLVYLGVPTQPELLAMFIVRPLTGGGSAGILAGMAETYGPEHVATKIAGVVFGSTETTFYIIAVYFGAVGIKKIRHAALVGILADISAIILAIIFVQLLNT</sequence>
<feature type="transmembrane region" description="Helical" evidence="1">
    <location>
        <begin position="20"/>
        <end position="41"/>
    </location>
</feature>
<dbReference type="EMBL" id="CP036280">
    <property type="protein sequence ID" value="QDU71328.1"/>
    <property type="molecule type" value="Genomic_DNA"/>
</dbReference>
<feature type="domain" description="Nucleoside transporter/FeoB GTPase Gate" evidence="2">
    <location>
        <begin position="58"/>
        <end position="161"/>
    </location>
</feature>
<dbReference type="InterPro" id="IPR011642">
    <property type="entry name" value="Gate_dom"/>
</dbReference>
<dbReference type="Pfam" id="PF07670">
    <property type="entry name" value="Gate"/>
    <property type="match status" value="1"/>
</dbReference>
<keyword evidence="1" id="KW-0812">Transmembrane</keyword>
<name>A0A518BWH7_9BACT</name>
<dbReference type="KEGG" id="mcad:Pan265_11770"/>
<dbReference type="PANTHER" id="PTHR35793">
    <property type="entry name" value="INNER MEMBRANE PROTEIN YJIG"/>
    <property type="match status" value="1"/>
</dbReference>
<evidence type="ECO:0000256" key="1">
    <source>
        <dbReference type="SAM" id="Phobius"/>
    </source>
</evidence>
<dbReference type="GO" id="GO:0005886">
    <property type="term" value="C:plasma membrane"/>
    <property type="evidence" value="ECO:0007669"/>
    <property type="project" value="TreeGrafter"/>
</dbReference>
<dbReference type="AlphaFoldDB" id="A0A518BWH7"/>
<evidence type="ECO:0000259" key="2">
    <source>
        <dbReference type="Pfam" id="PF07670"/>
    </source>
</evidence>
<protein>
    <submittedName>
        <fullName evidence="3">Spore maturation protein B</fullName>
    </submittedName>
</protein>
<accession>A0A518BWH7</accession>
<feature type="transmembrane region" description="Helical" evidence="1">
    <location>
        <begin position="136"/>
        <end position="155"/>
    </location>
</feature>
<reference evidence="3 4" key="1">
    <citation type="submission" date="2019-02" db="EMBL/GenBank/DDBJ databases">
        <title>Deep-cultivation of Planctomycetes and their phenomic and genomic characterization uncovers novel biology.</title>
        <authorList>
            <person name="Wiegand S."/>
            <person name="Jogler M."/>
            <person name="Boedeker C."/>
            <person name="Pinto D."/>
            <person name="Vollmers J."/>
            <person name="Rivas-Marin E."/>
            <person name="Kohn T."/>
            <person name="Peeters S.H."/>
            <person name="Heuer A."/>
            <person name="Rast P."/>
            <person name="Oberbeckmann S."/>
            <person name="Bunk B."/>
            <person name="Jeske O."/>
            <person name="Meyerdierks A."/>
            <person name="Storesund J.E."/>
            <person name="Kallscheuer N."/>
            <person name="Luecker S."/>
            <person name="Lage O.M."/>
            <person name="Pohl T."/>
            <person name="Merkel B.J."/>
            <person name="Hornburger P."/>
            <person name="Mueller R.-W."/>
            <person name="Bruemmer F."/>
            <person name="Labrenz M."/>
            <person name="Spormann A.M."/>
            <person name="Op den Camp H."/>
            <person name="Overmann J."/>
            <person name="Amann R."/>
            <person name="Jetten M.S.M."/>
            <person name="Mascher T."/>
            <person name="Medema M.H."/>
            <person name="Devos D.P."/>
            <person name="Kaster A.-K."/>
            <person name="Ovreas L."/>
            <person name="Rohde M."/>
            <person name="Galperin M.Y."/>
            <person name="Jogler C."/>
        </authorList>
    </citation>
    <scope>NUCLEOTIDE SEQUENCE [LARGE SCALE GENOMIC DNA]</scope>
    <source>
        <strain evidence="3 4">Pan265</strain>
    </source>
</reference>
<proteinExistence type="predicted"/>
<feature type="transmembrane region" description="Helical" evidence="1">
    <location>
        <begin position="167"/>
        <end position="188"/>
    </location>
</feature>
<gene>
    <name evidence="3" type="primary">spmB</name>
    <name evidence="3" type="ORF">Pan265_11770</name>
</gene>